<dbReference type="Proteomes" id="UP000029995">
    <property type="component" value="Unassembled WGS sequence"/>
</dbReference>
<comment type="caution">
    <text evidence="1">The sequence shown here is derived from an EMBL/GenBank/DDBJ whole genome shotgun (WGS) entry which is preliminary data.</text>
</comment>
<organism evidence="1 2">
    <name type="scientific">Inquilinus limosus MP06</name>
    <dbReference type="NCBI Taxonomy" id="1398085"/>
    <lineage>
        <taxon>Bacteria</taxon>
        <taxon>Pseudomonadati</taxon>
        <taxon>Pseudomonadota</taxon>
        <taxon>Alphaproteobacteria</taxon>
        <taxon>Rhodospirillales</taxon>
        <taxon>Rhodospirillaceae</taxon>
        <taxon>Inquilinus</taxon>
    </lineage>
</organism>
<dbReference type="AlphaFoldDB" id="A0A0A0CUY4"/>
<accession>A0A0A0CUY4</accession>
<reference evidence="1 2" key="1">
    <citation type="submission" date="2014-01" db="EMBL/GenBank/DDBJ databases">
        <title>Genome sequence determination for a cystic fibrosis isolate, Inquilinus limosus.</title>
        <authorList>
            <person name="Pino M."/>
            <person name="Di Conza J."/>
            <person name="Gutkind G."/>
        </authorList>
    </citation>
    <scope>NUCLEOTIDE SEQUENCE [LARGE SCALE GENOMIC DNA]</scope>
    <source>
        <strain evidence="1 2">MP06</strain>
    </source>
</reference>
<proteinExistence type="predicted"/>
<evidence type="ECO:0000313" key="2">
    <source>
        <dbReference type="Proteomes" id="UP000029995"/>
    </source>
</evidence>
<dbReference type="OrthoDB" id="7870562at2"/>
<protein>
    <submittedName>
        <fullName evidence="1">Uncharacterized protein</fullName>
    </submittedName>
</protein>
<dbReference type="EMBL" id="JANX01000940">
    <property type="protein sequence ID" value="KGM30251.1"/>
    <property type="molecule type" value="Genomic_DNA"/>
</dbReference>
<dbReference type="RefSeq" id="WP_034849279.1">
    <property type="nucleotide sequence ID" value="NZ_JANX01000940.1"/>
</dbReference>
<evidence type="ECO:0000313" key="1">
    <source>
        <dbReference type="EMBL" id="KGM30251.1"/>
    </source>
</evidence>
<gene>
    <name evidence="1" type="ORF">P409_34180</name>
</gene>
<name>A0A0A0CUY4_9PROT</name>
<sequence>MTLSAEEVAAILGPTEETLVADIIRTGASREELAQAWAWVGSDEAMIGDGRPMPAGRVAALVELLAPEEDEPEPGPPPVTT</sequence>